<feature type="region of interest" description="Disordered" evidence="1">
    <location>
        <begin position="1"/>
        <end position="30"/>
    </location>
</feature>
<name>A0A918XDR4_9ACTN</name>
<evidence type="ECO:0000256" key="2">
    <source>
        <dbReference type="SAM" id="Phobius"/>
    </source>
</evidence>
<protein>
    <recommendedName>
        <fullName evidence="5">DUF3105 domain-containing protein</fullName>
    </recommendedName>
</protein>
<keyword evidence="2" id="KW-0472">Membrane</keyword>
<keyword evidence="4" id="KW-1185">Reference proteome</keyword>
<evidence type="ECO:0008006" key="5">
    <source>
        <dbReference type="Google" id="ProtNLM"/>
    </source>
</evidence>
<dbReference type="AlphaFoldDB" id="A0A918XDR4"/>
<evidence type="ECO:0000256" key="1">
    <source>
        <dbReference type="SAM" id="MobiDB-lite"/>
    </source>
</evidence>
<gene>
    <name evidence="3" type="ORF">GCM10007147_27440</name>
</gene>
<dbReference type="RefSeq" id="WP_017575819.1">
    <property type="nucleotide sequence ID" value="NZ_BMXL01000013.1"/>
</dbReference>
<accession>A0A918XDR4</accession>
<feature type="transmembrane region" description="Helical" evidence="2">
    <location>
        <begin position="34"/>
        <end position="58"/>
    </location>
</feature>
<organism evidence="3 4">
    <name type="scientific">Nocardiopsis kunsanensis</name>
    <dbReference type="NCBI Taxonomy" id="141693"/>
    <lineage>
        <taxon>Bacteria</taxon>
        <taxon>Bacillati</taxon>
        <taxon>Actinomycetota</taxon>
        <taxon>Actinomycetes</taxon>
        <taxon>Streptosporangiales</taxon>
        <taxon>Nocardiopsidaceae</taxon>
        <taxon>Nocardiopsis</taxon>
    </lineage>
</organism>
<comment type="caution">
    <text evidence="3">The sequence shown here is derived from an EMBL/GenBank/DDBJ whole genome shotgun (WGS) entry which is preliminary data.</text>
</comment>
<evidence type="ECO:0000313" key="4">
    <source>
        <dbReference type="Proteomes" id="UP000654947"/>
    </source>
</evidence>
<reference evidence="3 4" key="1">
    <citation type="journal article" date="2014" name="Int. J. Syst. Evol. Microbiol.">
        <title>Complete genome sequence of Corynebacterium casei LMG S-19264T (=DSM 44701T), isolated from a smear-ripened cheese.</title>
        <authorList>
            <consortium name="US DOE Joint Genome Institute (JGI-PGF)"/>
            <person name="Walter F."/>
            <person name="Albersmeier A."/>
            <person name="Kalinowski J."/>
            <person name="Ruckert C."/>
        </authorList>
    </citation>
    <scope>NUCLEOTIDE SEQUENCE [LARGE SCALE GENOMIC DNA]</scope>
    <source>
        <strain evidence="3 4">KCTC 19473</strain>
    </source>
</reference>
<evidence type="ECO:0000313" key="3">
    <source>
        <dbReference type="EMBL" id="GHD27937.1"/>
    </source>
</evidence>
<dbReference type="Proteomes" id="UP000654947">
    <property type="component" value="Unassembled WGS sequence"/>
</dbReference>
<keyword evidence="2" id="KW-0812">Transmembrane</keyword>
<dbReference type="Pfam" id="PF11303">
    <property type="entry name" value="DUF3105"/>
    <property type="match status" value="1"/>
</dbReference>
<dbReference type="InterPro" id="IPR021454">
    <property type="entry name" value="DUF3105"/>
</dbReference>
<dbReference type="EMBL" id="BMXL01000013">
    <property type="protein sequence ID" value="GHD27937.1"/>
    <property type="molecule type" value="Genomic_DNA"/>
</dbReference>
<sequence>MTDDPSPRGSGPAPEPRQDGARPAPRRPASGNGWGFAVGLLVTGLVVAGGAVGCNVLFGSQGQNAAGGADIADVNRSAGPVDPDEIGVVQRFGAPSASHVEVGTEVEYGLHPPVGGDHYDIWQDCGVYEEPVRTELGVHSQEHGAVWITYDEAVLEPDEVETLAAYYNPGDFVLVSPMENLPAPVVASAWGAQVALEDPADPVLEEFLREFDRGVTTPEHGGPCSGAYSGTEAEFQDDGEQLEALVEEHG</sequence>
<keyword evidence="2" id="KW-1133">Transmembrane helix</keyword>
<proteinExistence type="predicted"/>